<evidence type="ECO:0000256" key="1">
    <source>
        <dbReference type="ARBA" id="ARBA00001971"/>
    </source>
</evidence>
<dbReference type="PRINTS" id="PR00385">
    <property type="entry name" value="P450"/>
</dbReference>
<dbReference type="RefSeq" id="WP_240261343.1">
    <property type="nucleotide sequence ID" value="NZ_CP092488.2"/>
</dbReference>
<evidence type="ECO:0000256" key="7">
    <source>
        <dbReference type="ARBA" id="ARBA00023033"/>
    </source>
</evidence>
<accession>A0ABY3VLX7</accession>
<dbReference type="InterPro" id="IPR002397">
    <property type="entry name" value="Cyt_P450_B"/>
</dbReference>
<evidence type="ECO:0000313" key="10">
    <source>
        <dbReference type="Proteomes" id="UP001055336"/>
    </source>
</evidence>
<keyword evidence="5 8" id="KW-0560">Oxidoreductase</keyword>
<proteinExistence type="inferred from homology"/>
<dbReference type="PANTHER" id="PTHR46696:SF4">
    <property type="entry name" value="BIOTIN BIOSYNTHESIS CYTOCHROME P450"/>
    <property type="match status" value="1"/>
</dbReference>
<keyword evidence="10" id="KW-1185">Reference proteome</keyword>
<dbReference type="Proteomes" id="UP001055336">
    <property type="component" value="Chromosome"/>
</dbReference>
<evidence type="ECO:0000256" key="6">
    <source>
        <dbReference type="ARBA" id="ARBA00023004"/>
    </source>
</evidence>
<dbReference type="SUPFAM" id="SSF48264">
    <property type="entry name" value="Cytochrome P450"/>
    <property type="match status" value="1"/>
</dbReference>
<name>A0ABY3VLX7_9MYCO</name>
<evidence type="ECO:0000256" key="5">
    <source>
        <dbReference type="ARBA" id="ARBA00023002"/>
    </source>
</evidence>
<comment type="similarity">
    <text evidence="2 8">Belongs to the cytochrome P450 family.</text>
</comment>
<dbReference type="Gene3D" id="1.10.630.10">
    <property type="entry name" value="Cytochrome P450"/>
    <property type="match status" value="1"/>
</dbReference>
<dbReference type="EMBL" id="CP092488">
    <property type="protein sequence ID" value="UMB69612.1"/>
    <property type="molecule type" value="Genomic_DNA"/>
</dbReference>
<evidence type="ECO:0000313" key="9">
    <source>
        <dbReference type="EMBL" id="UMB69612.1"/>
    </source>
</evidence>
<dbReference type="InterPro" id="IPR001128">
    <property type="entry name" value="Cyt_P450"/>
</dbReference>
<dbReference type="PANTHER" id="PTHR46696">
    <property type="entry name" value="P450, PUTATIVE (EUROFUNG)-RELATED"/>
    <property type="match status" value="1"/>
</dbReference>
<organism evidence="9 10">
    <name type="scientific">Mycobacterium paraterrae</name>
    <dbReference type="NCBI Taxonomy" id="577492"/>
    <lineage>
        <taxon>Bacteria</taxon>
        <taxon>Bacillati</taxon>
        <taxon>Actinomycetota</taxon>
        <taxon>Actinomycetes</taxon>
        <taxon>Mycobacteriales</taxon>
        <taxon>Mycobacteriaceae</taxon>
        <taxon>Mycobacterium</taxon>
    </lineage>
</organism>
<sequence>MSVRTVKPSVFEANLPTIEYDLAATPQLIYPQFLAARDVAPIALGPIGPEILSYELARSVLGDPRFGIPPGIHLAAQGVTSGELWDRVTQSILCMEGDQHRRLRGLVSRAFTPRATARMDETIHAVMNQLIDDVLPDGSCEFVEQIARPYPIPVICALLGAPSTDWKQISIWAEDIFKIVSFDTNLVDEQPAVLKAWDEFDSYIDDMIVARRGQLTDDLLSELIRANDDGDRLSTSELQMLAFSILIAGTDTTRTQLAASMQVLCDHPDQLTLLKDRPELAMNAVEETMRHSPSMCSTLRSVIDDVTIGDFTFPAGTFILVNTYAANRDPAIYDEPSRFDITRSEPPPILTFGGGAHYCLGANLARRELSEALKILARRMPSPRLAGPAPWRPLLGLSGPTHVPIEFDTFTHQAADD</sequence>
<dbReference type="PROSITE" id="PS00086">
    <property type="entry name" value="CYTOCHROME_P450"/>
    <property type="match status" value="1"/>
</dbReference>
<dbReference type="PRINTS" id="PR00359">
    <property type="entry name" value="BP450"/>
</dbReference>
<evidence type="ECO:0000256" key="8">
    <source>
        <dbReference type="RuleBase" id="RU000461"/>
    </source>
</evidence>
<keyword evidence="3 8" id="KW-0349">Heme</keyword>
<keyword evidence="7 8" id="KW-0503">Monooxygenase</keyword>
<gene>
    <name evidence="9" type="ORF">MKK62_25330</name>
</gene>
<dbReference type="Pfam" id="PF00067">
    <property type="entry name" value="p450"/>
    <property type="match status" value="1"/>
</dbReference>
<comment type="cofactor">
    <cofactor evidence="1">
        <name>heme</name>
        <dbReference type="ChEBI" id="CHEBI:30413"/>
    </cofactor>
</comment>
<dbReference type="InterPro" id="IPR017972">
    <property type="entry name" value="Cyt_P450_CS"/>
</dbReference>
<dbReference type="InterPro" id="IPR036396">
    <property type="entry name" value="Cyt_P450_sf"/>
</dbReference>
<evidence type="ECO:0000256" key="4">
    <source>
        <dbReference type="ARBA" id="ARBA00022723"/>
    </source>
</evidence>
<keyword evidence="4 8" id="KW-0479">Metal-binding</keyword>
<keyword evidence="6 8" id="KW-0408">Iron</keyword>
<reference evidence="9" key="1">
    <citation type="submission" date="2022-08" db="EMBL/GenBank/DDBJ databases">
        <title>Whole genome sequencing of non-tuberculosis mycobacteria type-strains.</title>
        <authorList>
            <person name="Igarashi Y."/>
            <person name="Osugi A."/>
            <person name="Mitarai S."/>
        </authorList>
    </citation>
    <scope>NUCLEOTIDE SEQUENCE</scope>
    <source>
        <strain evidence="9">DSM 45127</strain>
    </source>
</reference>
<protein>
    <submittedName>
        <fullName evidence="9">Cytochrome P450</fullName>
    </submittedName>
</protein>
<evidence type="ECO:0000256" key="2">
    <source>
        <dbReference type="ARBA" id="ARBA00010617"/>
    </source>
</evidence>
<evidence type="ECO:0000256" key="3">
    <source>
        <dbReference type="ARBA" id="ARBA00022617"/>
    </source>
</evidence>